<evidence type="ECO:0000313" key="1">
    <source>
        <dbReference type="EMBL" id="MCD7462340.1"/>
    </source>
</evidence>
<evidence type="ECO:0000313" key="2">
    <source>
        <dbReference type="Proteomes" id="UP000823775"/>
    </source>
</evidence>
<accession>A0ABS8SU92</accession>
<name>A0ABS8SU92_DATST</name>
<dbReference type="Proteomes" id="UP000823775">
    <property type="component" value="Unassembled WGS sequence"/>
</dbReference>
<sequence>MKFSCPIRRISKEISQNLFELFSDRSWSKKQRQVVSGNANSTDDFTVRHSEGRTVLSTVEYVQRDNPVSKNIPWLNRWTVVQKDNPPGQPWNNFRKLAKLPIENPSS</sequence>
<dbReference type="EMBL" id="JACEIK010000795">
    <property type="protein sequence ID" value="MCD7462340.1"/>
    <property type="molecule type" value="Genomic_DNA"/>
</dbReference>
<reference evidence="1 2" key="1">
    <citation type="journal article" date="2021" name="BMC Genomics">
        <title>Datura genome reveals duplications of psychoactive alkaloid biosynthetic genes and high mutation rate following tissue culture.</title>
        <authorList>
            <person name="Rajewski A."/>
            <person name="Carter-House D."/>
            <person name="Stajich J."/>
            <person name="Litt A."/>
        </authorList>
    </citation>
    <scope>NUCLEOTIDE SEQUENCE [LARGE SCALE GENOMIC DNA]</scope>
    <source>
        <strain evidence="1">AR-01</strain>
    </source>
</reference>
<protein>
    <submittedName>
        <fullName evidence="1">Uncharacterized protein</fullName>
    </submittedName>
</protein>
<organism evidence="1 2">
    <name type="scientific">Datura stramonium</name>
    <name type="common">Jimsonweed</name>
    <name type="synonym">Common thornapple</name>
    <dbReference type="NCBI Taxonomy" id="4076"/>
    <lineage>
        <taxon>Eukaryota</taxon>
        <taxon>Viridiplantae</taxon>
        <taxon>Streptophyta</taxon>
        <taxon>Embryophyta</taxon>
        <taxon>Tracheophyta</taxon>
        <taxon>Spermatophyta</taxon>
        <taxon>Magnoliopsida</taxon>
        <taxon>eudicotyledons</taxon>
        <taxon>Gunneridae</taxon>
        <taxon>Pentapetalae</taxon>
        <taxon>asterids</taxon>
        <taxon>lamiids</taxon>
        <taxon>Solanales</taxon>
        <taxon>Solanaceae</taxon>
        <taxon>Solanoideae</taxon>
        <taxon>Datureae</taxon>
        <taxon>Datura</taxon>
    </lineage>
</organism>
<gene>
    <name evidence="1" type="ORF">HAX54_048298</name>
</gene>
<proteinExistence type="predicted"/>
<comment type="caution">
    <text evidence="1">The sequence shown here is derived from an EMBL/GenBank/DDBJ whole genome shotgun (WGS) entry which is preliminary data.</text>
</comment>
<keyword evidence="2" id="KW-1185">Reference proteome</keyword>